<evidence type="ECO:0000313" key="2">
    <source>
        <dbReference type="EMBL" id="KLT42554.1"/>
    </source>
</evidence>
<feature type="compositionally biased region" description="Basic and acidic residues" evidence="1">
    <location>
        <begin position="1"/>
        <end position="11"/>
    </location>
</feature>
<evidence type="ECO:0000313" key="3">
    <source>
        <dbReference type="Proteomes" id="UP000053611"/>
    </source>
</evidence>
<organism evidence="2 3">
    <name type="scientific">Cutaneotrichosporon oleaginosum</name>
    <dbReference type="NCBI Taxonomy" id="879819"/>
    <lineage>
        <taxon>Eukaryota</taxon>
        <taxon>Fungi</taxon>
        <taxon>Dikarya</taxon>
        <taxon>Basidiomycota</taxon>
        <taxon>Agaricomycotina</taxon>
        <taxon>Tremellomycetes</taxon>
        <taxon>Trichosporonales</taxon>
        <taxon>Trichosporonaceae</taxon>
        <taxon>Cutaneotrichosporon</taxon>
    </lineage>
</organism>
<accession>A0A0J1B4G9</accession>
<keyword evidence="3" id="KW-1185">Reference proteome</keyword>
<dbReference type="InterPro" id="IPR029033">
    <property type="entry name" value="His_PPase_superfam"/>
</dbReference>
<dbReference type="InterPro" id="IPR013078">
    <property type="entry name" value="His_Pase_superF_clade-1"/>
</dbReference>
<dbReference type="CDD" id="cd07040">
    <property type="entry name" value="HP"/>
    <property type="match status" value="1"/>
</dbReference>
<dbReference type="GO" id="GO:0005737">
    <property type="term" value="C:cytoplasm"/>
    <property type="evidence" value="ECO:0007669"/>
    <property type="project" value="TreeGrafter"/>
</dbReference>
<dbReference type="PANTHER" id="PTHR48100">
    <property type="entry name" value="BROAD-SPECIFICITY PHOSPHATASE YOR283W-RELATED"/>
    <property type="match status" value="1"/>
</dbReference>
<dbReference type="OrthoDB" id="496981at2759"/>
<dbReference type="Gene3D" id="3.40.50.1240">
    <property type="entry name" value="Phosphoglycerate mutase-like"/>
    <property type="match status" value="1"/>
</dbReference>
<dbReference type="SMART" id="SM00855">
    <property type="entry name" value="PGAM"/>
    <property type="match status" value="1"/>
</dbReference>
<dbReference type="Pfam" id="PF00300">
    <property type="entry name" value="His_Phos_1"/>
    <property type="match status" value="1"/>
</dbReference>
<sequence length="323" mass="36990">MPYDSEHHDAHSSTGGHVPHPLHPDEPPVAATETGGPDTSPGDLEHPHLYRYETVSGFFLQTEGSKHVEFEDLLERHFGLLDTSPQRWANFRTRIAELQRNAAPGEAYKVLFLGRHGQGWHNFAAAKYGYEAWETHYTYQTTDGELTWGPDPELTNLGHEQARAVRRTWGREVEAGAPVDEMTWFVSPLTRTCQTFLNSWEGLYRSPQIWEDWREIYGSHTCDKRSPRSIIAARFPMMEIEESMSEHDELWRPDDRETDEHMQMRMRRAMDRVMSGDYTTYISVTAHAAILRNLLAVLGHRAYPLATGEMIPVVIKATRMSGA</sequence>
<dbReference type="SUPFAM" id="SSF53254">
    <property type="entry name" value="Phosphoglycerate mutase-like"/>
    <property type="match status" value="1"/>
</dbReference>
<protein>
    <submittedName>
        <fullName evidence="2">Phosphoglycerate mutase-like protein</fullName>
    </submittedName>
</protein>
<dbReference type="EMBL" id="KQ087204">
    <property type="protein sequence ID" value="KLT42554.1"/>
    <property type="molecule type" value="Genomic_DNA"/>
</dbReference>
<dbReference type="RefSeq" id="XP_018279045.1">
    <property type="nucleotide sequence ID" value="XM_018420360.1"/>
</dbReference>
<dbReference type="PANTHER" id="PTHR48100:SF1">
    <property type="entry name" value="HISTIDINE PHOSPHATASE FAMILY PROTEIN-RELATED"/>
    <property type="match status" value="1"/>
</dbReference>
<dbReference type="AlphaFoldDB" id="A0A0J1B4G9"/>
<dbReference type="GO" id="GO:0016791">
    <property type="term" value="F:phosphatase activity"/>
    <property type="evidence" value="ECO:0007669"/>
    <property type="project" value="TreeGrafter"/>
</dbReference>
<name>A0A0J1B4G9_9TREE</name>
<dbReference type="GeneID" id="28980963"/>
<reference evidence="2 3" key="1">
    <citation type="submission" date="2015-03" db="EMBL/GenBank/DDBJ databases">
        <title>Genomics and transcriptomics of the oil-accumulating basidiomycete yeast T. oleaginosus allow insights into substrate utilization and the diverse evolutionary trajectories of mating systems in fungi.</title>
        <authorList>
            <consortium name="DOE Joint Genome Institute"/>
            <person name="Kourist R."/>
            <person name="Kracht O."/>
            <person name="Bracharz F."/>
            <person name="Lipzen A."/>
            <person name="Nolan M."/>
            <person name="Ohm R."/>
            <person name="Grigoriev I."/>
            <person name="Sun S."/>
            <person name="Heitman J."/>
            <person name="Bruck T."/>
            <person name="Nowrousian M."/>
        </authorList>
    </citation>
    <scope>NUCLEOTIDE SEQUENCE [LARGE SCALE GENOMIC DNA]</scope>
    <source>
        <strain evidence="2 3">IBC0246</strain>
    </source>
</reference>
<evidence type="ECO:0000256" key="1">
    <source>
        <dbReference type="SAM" id="MobiDB-lite"/>
    </source>
</evidence>
<feature type="region of interest" description="Disordered" evidence="1">
    <location>
        <begin position="1"/>
        <end position="46"/>
    </location>
</feature>
<gene>
    <name evidence="2" type="ORF">CC85DRAFT_245750</name>
</gene>
<proteinExistence type="predicted"/>
<dbReference type="Proteomes" id="UP000053611">
    <property type="component" value="Unassembled WGS sequence"/>
</dbReference>
<dbReference type="InterPro" id="IPR050275">
    <property type="entry name" value="PGM_Phosphatase"/>
</dbReference>